<accession>I4B8G6</accession>
<dbReference type="STRING" id="869212.Turpa_2934"/>
<gene>
    <name evidence="4" type="ordered locus">Turpa_2934</name>
</gene>
<dbReference type="AlphaFoldDB" id="I4B8G6"/>
<dbReference type="CDD" id="cd06558">
    <property type="entry name" value="crotonase-like"/>
    <property type="match status" value="1"/>
</dbReference>
<keyword evidence="2" id="KW-0456">Lyase</keyword>
<dbReference type="InterPro" id="IPR001753">
    <property type="entry name" value="Enoyl-CoA_hydra/iso"/>
</dbReference>
<sequence length="260" mass="28703">MNFKLSDHGSGKKVARFVDICTNEQNSLTRASLLELTKILHDTQADEKYAALVFTSGNPKFFSNGLDASNVASVPDDKLAEEVGEIVLFFNHLLRFDKPVVAEVTGYAMGGGAVITVGSDYKYMLEGKARISFSEVLVGLPLPGNFIDKIARTVYPPFVNAICAAENYKAGEAKAIGLIDETAPDLEALRKLTLKKLDYLNRIPLSALQRTKQAINAPILERSETTLKHIYESFTTPVIVKNFREAMSALAEKRRPQYLD</sequence>
<dbReference type="KEGG" id="tpx:Turpa_2934"/>
<dbReference type="PROSITE" id="PS00166">
    <property type="entry name" value="ENOYL_COA_HYDRATASE"/>
    <property type="match status" value="1"/>
</dbReference>
<evidence type="ECO:0000256" key="1">
    <source>
        <dbReference type="ARBA" id="ARBA00005254"/>
    </source>
</evidence>
<dbReference type="InterPro" id="IPR029045">
    <property type="entry name" value="ClpP/crotonase-like_dom_sf"/>
</dbReference>
<protein>
    <submittedName>
        <fullName evidence="4">Enoyl-CoA hydratase/isomerase</fullName>
    </submittedName>
</protein>
<dbReference type="InterPro" id="IPR014748">
    <property type="entry name" value="Enoyl-CoA_hydra_C"/>
</dbReference>
<dbReference type="InterPro" id="IPR018376">
    <property type="entry name" value="Enoyl-CoA_hyd/isom_CS"/>
</dbReference>
<dbReference type="OrthoDB" id="9807606at2"/>
<dbReference type="RefSeq" id="WP_014804075.1">
    <property type="nucleotide sequence ID" value="NC_018020.1"/>
</dbReference>
<dbReference type="Pfam" id="PF00378">
    <property type="entry name" value="ECH_1"/>
    <property type="match status" value="1"/>
</dbReference>
<comment type="similarity">
    <text evidence="1 3">Belongs to the enoyl-CoA hydratase/isomerase family.</text>
</comment>
<dbReference type="Proteomes" id="UP000006048">
    <property type="component" value="Chromosome"/>
</dbReference>
<evidence type="ECO:0000256" key="3">
    <source>
        <dbReference type="RuleBase" id="RU003707"/>
    </source>
</evidence>
<organism evidence="4 5">
    <name type="scientific">Turneriella parva (strain ATCC BAA-1111 / DSM 21527 / NCTC 11395 / H)</name>
    <name type="common">Leptospira parva</name>
    <dbReference type="NCBI Taxonomy" id="869212"/>
    <lineage>
        <taxon>Bacteria</taxon>
        <taxon>Pseudomonadati</taxon>
        <taxon>Spirochaetota</taxon>
        <taxon>Spirochaetia</taxon>
        <taxon>Leptospirales</taxon>
        <taxon>Leptospiraceae</taxon>
        <taxon>Turneriella</taxon>
    </lineage>
</organism>
<dbReference type="Gene3D" id="3.90.226.10">
    <property type="entry name" value="2-enoyl-CoA Hydratase, Chain A, domain 1"/>
    <property type="match status" value="1"/>
</dbReference>
<dbReference type="HOGENOM" id="CLU_009834_7_5_12"/>
<reference evidence="4 5" key="1">
    <citation type="submission" date="2012-06" db="EMBL/GenBank/DDBJ databases">
        <title>The complete chromosome of genome of Turneriella parva DSM 21527.</title>
        <authorList>
            <consortium name="US DOE Joint Genome Institute (JGI-PGF)"/>
            <person name="Lucas S."/>
            <person name="Han J."/>
            <person name="Lapidus A."/>
            <person name="Bruce D."/>
            <person name="Goodwin L."/>
            <person name="Pitluck S."/>
            <person name="Peters L."/>
            <person name="Kyrpides N."/>
            <person name="Mavromatis K."/>
            <person name="Ivanova N."/>
            <person name="Mikhailova N."/>
            <person name="Chertkov O."/>
            <person name="Detter J.C."/>
            <person name="Tapia R."/>
            <person name="Han C."/>
            <person name="Land M."/>
            <person name="Hauser L."/>
            <person name="Markowitz V."/>
            <person name="Cheng J.-F."/>
            <person name="Hugenholtz P."/>
            <person name="Woyke T."/>
            <person name="Wu D."/>
            <person name="Gronow S."/>
            <person name="Wellnitz S."/>
            <person name="Brambilla E."/>
            <person name="Klenk H.-P."/>
            <person name="Eisen J.A."/>
        </authorList>
    </citation>
    <scope>NUCLEOTIDE SEQUENCE [LARGE SCALE GENOMIC DNA]</scope>
    <source>
        <strain evidence="5">ATCC BAA-1111 / DSM 21527 / NCTC 11395 / H</strain>
    </source>
</reference>
<dbReference type="EMBL" id="CP002959">
    <property type="protein sequence ID" value="AFM13573.1"/>
    <property type="molecule type" value="Genomic_DNA"/>
</dbReference>
<dbReference type="PATRIC" id="fig|869212.3.peg.2956"/>
<proteinExistence type="inferred from homology"/>
<evidence type="ECO:0000313" key="4">
    <source>
        <dbReference type="EMBL" id="AFM13573.1"/>
    </source>
</evidence>
<dbReference type="GO" id="GO:0006635">
    <property type="term" value="P:fatty acid beta-oxidation"/>
    <property type="evidence" value="ECO:0007669"/>
    <property type="project" value="TreeGrafter"/>
</dbReference>
<dbReference type="SUPFAM" id="SSF52096">
    <property type="entry name" value="ClpP/crotonase"/>
    <property type="match status" value="1"/>
</dbReference>
<keyword evidence="5" id="KW-1185">Reference proteome</keyword>
<dbReference type="Gene3D" id="1.10.12.10">
    <property type="entry name" value="Lyase 2-enoyl-coa Hydratase, Chain A, domain 2"/>
    <property type="match status" value="1"/>
</dbReference>
<evidence type="ECO:0000256" key="2">
    <source>
        <dbReference type="ARBA" id="ARBA00023239"/>
    </source>
</evidence>
<dbReference type="GO" id="GO:0016829">
    <property type="term" value="F:lyase activity"/>
    <property type="evidence" value="ECO:0007669"/>
    <property type="project" value="UniProtKB-KW"/>
</dbReference>
<dbReference type="PANTHER" id="PTHR11941:SF54">
    <property type="entry name" value="ENOYL-COA HYDRATASE, MITOCHONDRIAL"/>
    <property type="match status" value="1"/>
</dbReference>
<dbReference type="PANTHER" id="PTHR11941">
    <property type="entry name" value="ENOYL-COA HYDRATASE-RELATED"/>
    <property type="match status" value="1"/>
</dbReference>
<name>I4B8G6_TURPD</name>
<evidence type="ECO:0000313" key="5">
    <source>
        <dbReference type="Proteomes" id="UP000006048"/>
    </source>
</evidence>